<evidence type="ECO:0000313" key="3">
    <source>
        <dbReference type="EMBL" id="SEM65769.1"/>
    </source>
</evidence>
<proteinExistence type="predicted"/>
<keyword evidence="1" id="KW-0812">Transmembrane</keyword>
<accession>A0A1H8A7K2</accession>
<evidence type="ECO:0000256" key="2">
    <source>
        <dbReference type="SAM" id="SignalP"/>
    </source>
</evidence>
<dbReference type="OrthoDB" id="1843998at2"/>
<dbReference type="RefSeq" id="WP_092752469.1">
    <property type="nucleotide sequence ID" value="NZ_FOCG01000001.1"/>
</dbReference>
<gene>
    <name evidence="3" type="ORF">SAMN05216180_1121</name>
</gene>
<evidence type="ECO:0000256" key="1">
    <source>
        <dbReference type="SAM" id="Phobius"/>
    </source>
</evidence>
<name>A0A1H8A7K2_9FIRM</name>
<dbReference type="Proteomes" id="UP000199158">
    <property type="component" value="Unassembled WGS sequence"/>
</dbReference>
<keyword evidence="1" id="KW-1133">Transmembrane helix</keyword>
<reference evidence="3 4" key="1">
    <citation type="submission" date="2016-10" db="EMBL/GenBank/DDBJ databases">
        <authorList>
            <person name="de Groot N.N."/>
        </authorList>
    </citation>
    <scope>NUCLEOTIDE SEQUENCE [LARGE SCALE GENOMIC DNA]</scope>
    <source>
        <strain evidence="3 4">CGMCC 1.5070</strain>
    </source>
</reference>
<dbReference type="AlphaFoldDB" id="A0A1H8A7K2"/>
<keyword evidence="2" id="KW-0732">Signal</keyword>
<dbReference type="SUPFAM" id="SSF102588">
    <property type="entry name" value="LmbE-like"/>
    <property type="match status" value="1"/>
</dbReference>
<dbReference type="STRING" id="474960.SAMN05216180_1121"/>
<evidence type="ECO:0000313" key="4">
    <source>
        <dbReference type="Proteomes" id="UP000199158"/>
    </source>
</evidence>
<keyword evidence="4" id="KW-1185">Reference proteome</keyword>
<feature type="transmembrane region" description="Helical" evidence="1">
    <location>
        <begin position="428"/>
        <end position="450"/>
    </location>
</feature>
<sequence length="458" mass="51740">MKRLLLQFCILLLPFIFFGSHNTFAAEQAAELTAGCVFTTSQNSSDVWALKDGNRTTRYCSAGETNIKLTNEQPFKSLYIIWDTPPQPWTLAAEQGSLPFGSYGFIHEFIELQSPQNTVTLTVNNDKNTICDIYVFAEGELPAWVQLWQPPYQDADMLLLPTHADDEHLFFGGTMPYYAGEKGLKVQVAYLTNHWAEPYRPHELIDGLWEVGITAYPVISGFADRYAGSLEQAQRLYKQEDVMAYQVEQLRRFKPDVVVGHDVNGEYGHGVHIYNTLTLQKALERSNDPTQYPSSAQQYGVWDVPKTYLHLYDKNTMLMDWNIPLKHFGGKSAIEMAKQGFAKHVSQQKYFTVEDYGPYDCRKFGLYRTTVGPDVIGGDFFENICFEVPESQPVSVEEQLEIKKPETTPAAKEIQENADDKIIGKPSAWVALLACLAVGLTTGAATILAYRKSRKPKH</sequence>
<dbReference type="EMBL" id="FOCG01000001">
    <property type="protein sequence ID" value="SEM65769.1"/>
    <property type="molecule type" value="Genomic_DNA"/>
</dbReference>
<protein>
    <submittedName>
        <fullName evidence="3">GlcNAc-PI de-N-acetylase</fullName>
    </submittedName>
</protein>
<feature type="chain" id="PRO_5011605306" evidence="2">
    <location>
        <begin position="26"/>
        <end position="458"/>
    </location>
</feature>
<dbReference type="Gene3D" id="3.40.50.10320">
    <property type="entry name" value="LmbE-like"/>
    <property type="match status" value="1"/>
</dbReference>
<keyword evidence="1" id="KW-0472">Membrane</keyword>
<organism evidence="3 4">
    <name type="scientific">Hydrogenoanaerobacterium saccharovorans</name>
    <dbReference type="NCBI Taxonomy" id="474960"/>
    <lineage>
        <taxon>Bacteria</taxon>
        <taxon>Bacillati</taxon>
        <taxon>Bacillota</taxon>
        <taxon>Clostridia</taxon>
        <taxon>Eubacteriales</taxon>
        <taxon>Oscillospiraceae</taxon>
        <taxon>Hydrogenoanaerobacterium</taxon>
    </lineage>
</organism>
<feature type="signal peptide" evidence="2">
    <location>
        <begin position="1"/>
        <end position="25"/>
    </location>
</feature>
<dbReference type="InterPro" id="IPR024078">
    <property type="entry name" value="LmbE-like_dom_sf"/>
</dbReference>